<gene>
    <name evidence="3" type="ORF">HK097_004994</name>
</gene>
<organism evidence="3 4">
    <name type="scientific">Rhizophlyctis rosea</name>
    <dbReference type="NCBI Taxonomy" id="64517"/>
    <lineage>
        <taxon>Eukaryota</taxon>
        <taxon>Fungi</taxon>
        <taxon>Fungi incertae sedis</taxon>
        <taxon>Chytridiomycota</taxon>
        <taxon>Chytridiomycota incertae sedis</taxon>
        <taxon>Chytridiomycetes</taxon>
        <taxon>Rhizophlyctidales</taxon>
        <taxon>Rhizophlyctidaceae</taxon>
        <taxon>Rhizophlyctis</taxon>
    </lineage>
</organism>
<comment type="caution">
    <text evidence="3">The sequence shown here is derived from an EMBL/GenBank/DDBJ whole genome shotgun (WGS) entry which is preliminary data.</text>
</comment>
<name>A0AAD5WYP3_9FUNG</name>
<evidence type="ECO:0000259" key="2">
    <source>
        <dbReference type="Pfam" id="PF05205"/>
    </source>
</evidence>
<dbReference type="AlphaFoldDB" id="A0AAD5WYP3"/>
<proteinExistence type="predicted"/>
<feature type="compositionally biased region" description="Basic and acidic residues" evidence="1">
    <location>
        <begin position="287"/>
        <end position="301"/>
    </location>
</feature>
<feature type="compositionally biased region" description="Low complexity" evidence="1">
    <location>
        <begin position="182"/>
        <end position="191"/>
    </location>
</feature>
<accession>A0AAD5WYP3</accession>
<feature type="non-terminal residue" evidence="3">
    <location>
        <position position="312"/>
    </location>
</feature>
<feature type="compositionally biased region" description="Basic and acidic residues" evidence="1">
    <location>
        <begin position="256"/>
        <end position="265"/>
    </location>
</feature>
<evidence type="ECO:0000313" key="3">
    <source>
        <dbReference type="EMBL" id="KAJ3033039.1"/>
    </source>
</evidence>
<feature type="domain" description="BOD1/SHG1" evidence="2">
    <location>
        <begin position="12"/>
        <end position="102"/>
    </location>
</feature>
<evidence type="ECO:0000313" key="4">
    <source>
        <dbReference type="Proteomes" id="UP001212841"/>
    </source>
</evidence>
<protein>
    <recommendedName>
        <fullName evidence="2">BOD1/SHG1 domain-containing protein</fullName>
    </recommendedName>
</protein>
<keyword evidence="4" id="KW-1185">Reference proteome</keyword>
<feature type="region of interest" description="Disordered" evidence="1">
    <location>
        <begin position="110"/>
        <end position="129"/>
    </location>
</feature>
<dbReference type="InterPro" id="IPR055264">
    <property type="entry name" value="BOD1/SHG1_dom"/>
</dbReference>
<evidence type="ECO:0000256" key="1">
    <source>
        <dbReference type="SAM" id="MobiDB-lite"/>
    </source>
</evidence>
<dbReference type="EMBL" id="JADGJD010002354">
    <property type="protein sequence ID" value="KAJ3033039.1"/>
    <property type="molecule type" value="Genomic_DNA"/>
</dbReference>
<feature type="region of interest" description="Disordered" evidence="1">
    <location>
        <begin position="161"/>
        <end position="312"/>
    </location>
</feature>
<feature type="compositionally biased region" description="Basic and acidic residues" evidence="1">
    <location>
        <begin position="224"/>
        <end position="235"/>
    </location>
</feature>
<dbReference type="Pfam" id="PF05205">
    <property type="entry name" value="COMPASS-Shg1"/>
    <property type="match status" value="1"/>
</dbReference>
<sequence>MTTTTVPEPADVVKALKSSGLFDALRSTLLEDHKDSPMGATTLKNVETVLENHRHYIQTNPIFSASINRTATIIAANPSASTSTLFEGGVQSEIQKVRQVLDQAIKSSGALSDFSGSTKPDGFFRSDGPQSRMEEAIRAIFDQARGQADAPQRILQQYANKRTAHAEATNKSNHQHIEECKPAVAPSPASSQPKADTPARETSTPAPVKTEEPSDETVSTQTRLSEELKTTDADRVTSSALRQPVDAWGDPIPSEARSEDKEPARRQSIPDPEQLVDAWGDSIVPEKSSEDKEPAEQHPENEDIEMADAEPM</sequence>
<reference evidence="3" key="1">
    <citation type="submission" date="2020-05" db="EMBL/GenBank/DDBJ databases">
        <title>Phylogenomic resolution of chytrid fungi.</title>
        <authorList>
            <person name="Stajich J.E."/>
            <person name="Amses K."/>
            <person name="Simmons R."/>
            <person name="Seto K."/>
            <person name="Myers J."/>
            <person name="Bonds A."/>
            <person name="Quandt C.A."/>
            <person name="Barry K."/>
            <person name="Liu P."/>
            <person name="Grigoriev I."/>
            <person name="Longcore J.E."/>
            <person name="James T.Y."/>
        </authorList>
    </citation>
    <scope>NUCLEOTIDE SEQUENCE</scope>
    <source>
        <strain evidence="3">JEL0318</strain>
    </source>
</reference>
<feature type="compositionally biased region" description="Acidic residues" evidence="1">
    <location>
        <begin position="302"/>
        <end position="312"/>
    </location>
</feature>
<dbReference type="Proteomes" id="UP001212841">
    <property type="component" value="Unassembled WGS sequence"/>
</dbReference>